<protein>
    <submittedName>
        <fullName evidence="1">Unannotated protein</fullName>
    </submittedName>
</protein>
<name>A0A6J7GCP4_9ZZZZ</name>
<organism evidence="1">
    <name type="scientific">freshwater metagenome</name>
    <dbReference type="NCBI Taxonomy" id="449393"/>
    <lineage>
        <taxon>unclassified sequences</taxon>
        <taxon>metagenomes</taxon>
        <taxon>ecological metagenomes</taxon>
    </lineage>
</organism>
<reference evidence="1" key="1">
    <citation type="submission" date="2020-05" db="EMBL/GenBank/DDBJ databases">
        <authorList>
            <person name="Chiriac C."/>
            <person name="Salcher M."/>
            <person name="Ghai R."/>
            <person name="Kavagutti S V."/>
        </authorList>
    </citation>
    <scope>NUCLEOTIDE SEQUENCE</scope>
</reference>
<proteinExistence type="predicted"/>
<accession>A0A6J7GCP4</accession>
<dbReference type="AlphaFoldDB" id="A0A6J7GCP4"/>
<dbReference type="EMBL" id="CAFBMK010000036">
    <property type="protein sequence ID" value="CAB4906121.1"/>
    <property type="molecule type" value="Genomic_DNA"/>
</dbReference>
<gene>
    <name evidence="1" type="ORF">UFOPK3564_00894</name>
</gene>
<sequence length="106" mass="11418">MRRIGCHTWAGPELADLQLAAATRGDAPEVWAPSDHPHLRAIASLWPNATLRTVGSQPPAVRRAFAVHEDGDPARLEHRTLDRPKHTVVCPCPPASASAPPQDARA</sequence>
<evidence type="ECO:0000313" key="1">
    <source>
        <dbReference type="EMBL" id="CAB4906121.1"/>
    </source>
</evidence>